<proteinExistence type="inferred from homology"/>
<organism evidence="14 15">
    <name type="scientific">Streptomyces galilaeus</name>
    <dbReference type="NCBI Taxonomy" id="33899"/>
    <lineage>
        <taxon>Bacteria</taxon>
        <taxon>Bacillati</taxon>
        <taxon>Actinomycetota</taxon>
        <taxon>Actinomycetes</taxon>
        <taxon>Kitasatosporales</taxon>
        <taxon>Streptomycetaceae</taxon>
        <taxon>Streptomyces</taxon>
    </lineage>
</organism>
<comment type="catalytic activity">
    <reaction evidence="10 12">
        <text>ATP + H2O = ADP + phosphate + H(+)</text>
        <dbReference type="Rhea" id="RHEA:13065"/>
        <dbReference type="ChEBI" id="CHEBI:15377"/>
        <dbReference type="ChEBI" id="CHEBI:15378"/>
        <dbReference type="ChEBI" id="CHEBI:30616"/>
        <dbReference type="ChEBI" id="CHEBI:43474"/>
        <dbReference type="ChEBI" id="CHEBI:456216"/>
        <dbReference type="EC" id="5.6.2.3"/>
    </reaction>
</comment>
<dbReference type="PANTHER" id="PTHR30153">
    <property type="entry name" value="REPLICATIVE DNA HELICASE DNAB"/>
    <property type="match status" value="1"/>
</dbReference>
<evidence type="ECO:0000313" key="15">
    <source>
        <dbReference type="Proteomes" id="UP001631993"/>
    </source>
</evidence>
<keyword evidence="8 12" id="KW-0238">DNA-binding</keyword>
<evidence type="ECO:0000256" key="9">
    <source>
        <dbReference type="ARBA" id="ARBA00023235"/>
    </source>
</evidence>
<dbReference type="NCBIfam" id="TIGR00665">
    <property type="entry name" value="DnaB"/>
    <property type="match status" value="1"/>
</dbReference>
<comment type="function">
    <text evidence="12">The main replicative DNA helicase, it participates in initiation and elongation during chromosome replication. Travels ahead of the DNA replisome, separating dsDNA into templates for DNA synthesis. A processive ATP-dependent 5'-3' DNA helicase it has DNA-dependent ATPase activity.</text>
</comment>
<dbReference type="InterPro" id="IPR016136">
    <property type="entry name" value="DNA_helicase_N/primase_C"/>
</dbReference>
<dbReference type="EC" id="5.6.2.3" evidence="11 12"/>
<name>A0ABW9IMX0_STRGJ</name>
<evidence type="ECO:0000313" key="14">
    <source>
        <dbReference type="EMBL" id="MFM9649850.1"/>
    </source>
</evidence>
<comment type="similarity">
    <text evidence="1 12">Belongs to the helicase family. DnaB subfamily.</text>
</comment>
<evidence type="ECO:0000256" key="6">
    <source>
        <dbReference type="ARBA" id="ARBA00022806"/>
    </source>
</evidence>
<dbReference type="InterPro" id="IPR007693">
    <property type="entry name" value="DNA_helicase_DnaB-like_N"/>
</dbReference>
<evidence type="ECO:0000256" key="10">
    <source>
        <dbReference type="ARBA" id="ARBA00048954"/>
    </source>
</evidence>
<dbReference type="Pfam" id="PF00772">
    <property type="entry name" value="DnaB"/>
    <property type="match status" value="1"/>
</dbReference>
<dbReference type="InterPro" id="IPR007692">
    <property type="entry name" value="DNA_helicase_DnaB"/>
</dbReference>
<sequence>MTTETIEERPLPYDRAAEQSVLGSMLLSREAIAEVVEIIDSSKMHEPGHQIVFEAIIAGFSKGEPTDPIAVTNCLREQGLLGKAGGPAGVHDLINHVATTMNAAHHAEIIRDCAIRRDMIRAGAVITSLGYSGRDAAEALDAATAEIAGIAAVENDQDSALIGDDFGDFLEELEELARSGQAMGVPTGFTDLDSLTNGLHPGQIIIIAGRPGLGKSTLAVDFLRSCSIEHGRPSILFSLEMSRREVQARITSAEARVGLHHIRSGMVTDDDWVRIARRAPAIAAAPFVIDAGSNQTVAQIKAKCRRLKQQGGLDLVVIDYLQLLTSGTTRRDNRQLEVSEMSRNLKLMAKELEVPVVVLAQLNRESEKRHDKKPTKADLRESGSLEQDADIVLLVHREDAHEKESPRAGETDLIVDKHRNGSTATITVAAQLHYSRFVDMAKT</sequence>
<keyword evidence="9" id="KW-0413">Isomerase</keyword>
<dbReference type="InterPro" id="IPR027417">
    <property type="entry name" value="P-loop_NTPase"/>
</dbReference>
<comment type="caution">
    <text evidence="14">The sequence shown here is derived from an EMBL/GenBank/DDBJ whole genome shotgun (WGS) entry which is preliminary data.</text>
</comment>
<evidence type="ECO:0000256" key="12">
    <source>
        <dbReference type="RuleBase" id="RU362085"/>
    </source>
</evidence>
<evidence type="ECO:0000256" key="2">
    <source>
        <dbReference type="ARBA" id="ARBA00022515"/>
    </source>
</evidence>
<evidence type="ECO:0000259" key="13">
    <source>
        <dbReference type="PROSITE" id="PS51199"/>
    </source>
</evidence>
<dbReference type="RefSeq" id="WP_369279754.1">
    <property type="nucleotide sequence ID" value="NZ_JBJVND010000008.1"/>
</dbReference>
<keyword evidence="7 12" id="KW-0067">ATP-binding</keyword>
<dbReference type="PANTHER" id="PTHR30153:SF2">
    <property type="entry name" value="REPLICATIVE DNA HELICASE"/>
    <property type="match status" value="1"/>
</dbReference>
<dbReference type="Proteomes" id="UP001631993">
    <property type="component" value="Unassembled WGS sequence"/>
</dbReference>
<feature type="domain" description="SF4 helicase" evidence="13">
    <location>
        <begin position="178"/>
        <end position="443"/>
    </location>
</feature>
<evidence type="ECO:0000256" key="4">
    <source>
        <dbReference type="ARBA" id="ARBA00022741"/>
    </source>
</evidence>
<dbReference type="GO" id="GO:0004386">
    <property type="term" value="F:helicase activity"/>
    <property type="evidence" value="ECO:0007669"/>
    <property type="project" value="UniProtKB-KW"/>
</dbReference>
<dbReference type="PROSITE" id="PS51199">
    <property type="entry name" value="SF4_HELICASE"/>
    <property type="match status" value="1"/>
</dbReference>
<dbReference type="SUPFAM" id="SSF52540">
    <property type="entry name" value="P-loop containing nucleoside triphosphate hydrolases"/>
    <property type="match status" value="1"/>
</dbReference>
<dbReference type="CDD" id="cd00984">
    <property type="entry name" value="DnaB_C"/>
    <property type="match status" value="1"/>
</dbReference>
<evidence type="ECO:0000256" key="5">
    <source>
        <dbReference type="ARBA" id="ARBA00022801"/>
    </source>
</evidence>
<dbReference type="Gene3D" id="1.10.860.10">
    <property type="entry name" value="DNAb Helicase, Chain A"/>
    <property type="match status" value="1"/>
</dbReference>
<dbReference type="SMART" id="SM00382">
    <property type="entry name" value="AAA"/>
    <property type="match status" value="1"/>
</dbReference>
<evidence type="ECO:0000256" key="3">
    <source>
        <dbReference type="ARBA" id="ARBA00022705"/>
    </source>
</evidence>
<dbReference type="InterPro" id="IPR003593">
    <property type="entry name" value="AAA+_ATPase"/>
</dbReference>
<evidence type="ECO:0000256" key="11">
    <source>
        <dbReference type="NCBIfam" id="TIGR00665"/>
    </source>
</evidence>
<dbReference type="SUPFAM" id="SSF48024">
    <property type="entry name" value="N-terminal domain of DnaB helicase"/>
    <property type="match status" value="1"/>
</dbReference>
<keyword evidence="3 12" id="KW-0235">DNA replication</keyword>
<keyword evidence="6 12" id="KW-0347">Helicase</keyword>
<dbReference type="EMBL" id="JBJVNE010000014">
    <property type="protein sequence ID" value="MFM9649850.1"/>
    <property type="molecule type" value="Genomic_DNA"/>
</dbReference>
<keyword evidence="5 12" id="KW-0378">Hydrolase</keyword>
<evidence type="ECO:0000256" key="8">
    <source>
        <dbReference type="ARBA" id="ARBA00023125"/>
    </source>
</evidence>
<keyword evidence="4 12" id="KW-0547">Nucleotide-binding</keyword>
<protein>
    <recommendedName>
        <fullName evidence="11 12">Replicative DNA helicase</fullName>
        <ecNumber evidence="11 12">5.6.2.3</ecNumber>
    </recommendedName>
</protein>
<dbReference type="InterPro" id="IPR007694">
    <property type="entry name" value="DNA_helicase_DnaB-like_C"/>
</dbReference>
<reference evidence="14 15" key="1">
    <citation type="submission" date="2024-12" db="EMBL/GenBank/DDBJ databases">
        <title>Forecasting of Potato common scab and diversities of Pathogenic streptomyces spp. in china.</title>
        <authorList>
            <person name="Handique U."/>
            <person name="Wu J."/>
        </authorList>
    </citation>
    <scope>NUCLEOTIDE SEQUENCE [LARGE SCALE GENOMIC DNA]</scope>
    <source>
        <strain evidence="14 15">ZRIMU1585</strain>
    </source>
</reference>
<accession>A0ABW9IMX0</accession>
<dbReference type="Gene3D" id="3.40.50.300">
    <property type="entry name" value="P-loop containing nucleotide triphosphate hydrolases"/>
    <property type="match status" value="1"/>
</dbReference>
<evidence type="ECO:0000256" key="1">
    <source>
        <dbReference type="ARBA" id="ARBA00008428"/>
    </source>
</evidence>
<keyword evidence="15" id="KW-1185">Reference proteome</keyword>
<gene>
    <name evidence="14" type="primary">dnaB</name>
    <name evidence="14" type="ORF">ACKI1S_27340</name>
</gene>
<keyword evidence="2 12" id="KW-0639">Primosome</keyword>
<dbReference type="InterPro" id="IPR036185">
    <property type="entry name" value="DNA_heli_DnaB-like_N_sf"/>
</dbReference>
<dbReference type="Pfam" id="PF03796">
    <property type="entry name" value="DnaB_C"/>
    <property type="match status" value="1"/>
</dbReference>
<evidence type="ECO:0000256" key="7">
    <source>
        <dbReference type="ARBA" id="ARBA00022840"/>
    </source>
</evidence>